<feature type="non-terminal residue" evidence="1">
    <location>
        <position position="148"/>
    </location>
</feature>
<protein>
    <submittedName>
        <fullName evidence="1">Uncharacterized protein</fullName>
    </submittedName>
</protein>
<name>A0ACC3D3V6_9PEZI</name>
<evidence type="ECO:0000313" key="2">
    <source>
        <dbReference type="Proteomes" id="UP001186974"/>
    </source>
</evidence>
<sequence>MRAFTLASTLAIVGAVTNITLAQVTGEQGDAPEVTTNPGNAQYLATVPGTGTGGNKGVILQATAETATEGVRFTININGVSPGAGPFLYHIHDQPVPASGNCTQTLAHLDPFIRGEDPPCDASAPETCQVGDLSGKYGKIPSLPGFSA</sequence>
<proteinExistence type="predicted"/>
<keyword evidence="2" id="KW-1185">Reference proteome</keyword>
<organism evidence="1 2">
    <name type="scientific">Coniosporium uncinatum</name>
    <dbReference type="NCBI Taxonomy" id="93489"/>
    <lineage>
        <taxon>Eukaryota</taxon>
        <taxon>Fungi</taxon>
        <taxon>Dikarya</taxon>
        <taxon>Ascomycota</taxon>
        <taxon>Pezizomycotina</taxon>
        <taxon>Dothideomycetes</taxon>
        <taxon>Dothideomycetes incertae sedis</taxon>
        <taxon>Coniosporium</taxon>
    </lineage>
</organism>
<reference evidence="1" key="1">
    <citation type="submission" date="2024-09" db="EMBL/GenBank/DDBJ databases">
        <title>Black Yeasts Isolated from many extreme environments.</title>
        <authorList>
            <person name="Coleine C."/>
            <person name="Stajich J.E."/>
            <person name="Selbmann L."/>
        </authorList>
    </citation>
    <scope>NUCLEOTIDE SEQUENCE</scope>
    <source>
        <strain evidence="1">CCFEE 5737</strain>
    </source>
</reference>
<evidence type="ECO:0000313" key="1">
    <source>
        <dbReference type="EMBL" id="KAK3061449.1"/>
    </source>
</evidence>
<accession>A0ACC3D3V6</accession>
<dbReference type="Proteomes" id="UP001186974">
    <property type="component" value="Unassembled WGS sequence"/>
</dbReference>
<comment type="caution">
    <text evidence="1">The sequence shown here is derived from an EMBL/GenBank/DDBJ whole genome shotgun (WGS) entry which is preliminary data.</text>
</comment>
<gene>
    <name evidence="1" type="ORF">LTS18_006253</name>
</gene>
<dbReference type="EMBL" id="JAWDJW010007838">
    <property type="protein sequence ID" value="KAK3061449.1"/>
    <property type="molecule type" value="Genomic_DNA"/>
</dbReference>